<dbReference type="KEGG" id="asol:BEN76_14750"/>
<dbReference type="EMBL" id="CP016896">
    <property type="protein sequence ID" value="APV37190.1"/>
    <property type="molecule type" value="Genomic_DNA"/>
</dbReference>
<feature type="region of interest" description="Disordered" evidence="1">
    <location>
        <begin position="1"/>
        <end position="32"/>
    </location>
</feature>
<name>A0A1P8ELT5_9GAMM</name>
<keyword evidence="2" id="KW-0812">Transmembrane</keyword>
<dbReference type="Proteomes" id="UP000185674">
    <property type="component" value="Chromosome"/>
</dbReference>
<organism evidence="3 5">
    <name type="scientific">Acinetobacter soli</name>
    <dbReference type="NCBI Taxonomy" id="487316"/>
    <lineage>
        <taxon>Bacteria</taxon>
        <taxon>Pseudomonadati</taxon>
        <taxon>Pseudomonadota</taxon>
        <taxon>Gammaproteobacteria</taxon>
        <taxon>Moraxellales</taxon>
        <taxon>Moraxellaceae</taxon>
        <taxon>Acinetobacter</taxon>
    </lineage>
</organism>
<dbReference type="eggNOG" id="ENOG5031RW6">
    <property type="taxonomic scope" value="Bacteria"/>
</dbReference>
<dbReference type="RefSeq" id="WP_004932406.1">
    <property type="nucleotide sequence ID" value="NZ_BBNM01000014.1"/>
</dbReference>
<dbReference type="EMBL" id="CP134206">
    <property type="protein sequence ID" value="WND06129.1"/>
    <property type="molecule type" value="Genomic_DNA"/>
</dbReference>
<evidence type="ECO:0000256" key="1">
    <source>
        <dbReference type="SAM" id="MobiDB-lite"/>
    </source>
</evidence>
<feature type="transmembrane region" description="Helical" evidence="2">
    <location>
        <begin position="40"/>
        <end position="65"/>
    </location>
</feature>
<protein>
    <submittedName>
        <fullName evidence="4">DUF456 domain-containing protein</fullName>
    </submittedName>
</protein>
<reference evidence="3 5" key="1">
    <citation type="submission" date="2016-08" db="EMBL/GenBank/DDBJ databases">
        <title>Complete genome sequence of Acinetobacter baylyi strain GFJ2.</title>
        <authorList>
            <person name="Tabata M."/>
            <person name="Kuboki S."/>
            <person name="Gibu N."/>
            <person name="Kinouchi Y."/>
            <person name="Vangnai A."/>
            <person name="Kasai D."/>
            <person name="Fukuda M."/>
        </authorList>
    </citation>
    <scope>NUCLEOTIDE SEQUENCE [LARGE SCALE GENOMIC DNA]</scope>
    <source>
        <strain evidence="3 5">GFJ2</strain>
    </source>
</reference>
<keyword evidence="2" id="KW-1133">Transmembrane helix</keyword>
<proteinExistence type="predicted"/>
<dbReference type="AlphaFoldDB" id="A0A1P8ELT5"/>
<evidence type="ECO:0000313" key="5">
    <source>
        <dbReference type="Proteomes" id="UP000185674"/>
    </source>
</evidence>
<evidence type="ECO:0000313" key="4">
    <source>
        <dbReference type="EMBL" id="WND06129.1"/>
    </source>
</evidence>
<evidence type="ECO:0000256" key="2">
    <source>
        <dbReference type="SAM" id="Phobius"/>
    </source>
</evidence>
<sequence length="77" mass="7961">MTTLENQDTARPLNSVEPSDQPEQPVAKKKSRFSPTVKGAVIGAVAGSVLPVFGTFSGALIGGVAGKLYSRRCAKTA</sequence>
<reference evidence="4" key="2">
    <citation type="submission" date="2023-09" db="EMBL/GenBank/DDBJ databases">
        <title>Acinetobacter soli.</title>
        <authorList>
            <person name="Kim B."/>
            <person name="Kim D."/>
            <person name="Park D."/>
        </authorList>
    </citation>
    <scope>NUCLEOTIDE SEQUENCE</scope>
    <source>
        <strain evidence="4">2023.05</strain>
    </source>
</reference>
<gene>
    <name evidence="3" type="ORF">BEN76_14750</name>
    <name evidence="4" type="ORF">RHP80_02925</name>
</gene>
<keyword evidence="2" id="KW-0472">Membrane</keyword>
<evidence type="ECO:0000313" key="3">
    <source>
        <dbReference type="EMBL" id="APV37190.1"/>
    </source>
</evidence>
<accession>A0A1P8ELT5</accession>
<dbReference type="Proteomes" id="UP001256400">
    <property type="component" value="Chromosome"/>
</dbReference>
<dbReference type="GeneID" id="67512342"/>